<keyword evidence="1" id="KW-0175">Coiled coil</keyword>
<reference evidence="2" key="1">
    <citation type="submission" date="2019-12" db="EMBL/GenBank/DDBJ databases">
        <title>Genome sequencing and annotation of Brassica cretica.</title>
        <authorList>
            <person name="Studholme D.J."/>
            <person name="Sarris P."/>
        </authorList>
    </citation>
    <scope>NUCLEOTIDE SEQUENCE</scope>
    <source>
        <strain evidence="2">PFS-109/04</strain>
        <tissue evidence="2">Leaf</tissue>
    </source>
</reference>
<protein>
    <submittedName>
        <fullName evidence="2">Uncharacterized protein</fullName>
    </submittedName>
</protein>
<dbReference type="PANTHER" id="PTHR47357">
    <property type="entry name" value="COP1-INTERACTIVE PROTEIN 1"/>
    <property type="match status" value="1"/>
</dbReference>
<organism evidence="2 3">
    <name type="scientific">Brassica cretica</name>
    <name type="common">Mustard</name>
    <dbReference type="NCBI Taxonomy" id="69181"/>
    <lineage>
        <taxon>Eukaryota</taxon>
        <taxon>Viridiplantae</taxon>
        <taxon>Streptophyta</taxon>
        <taxon>Embryophyta</taxon>
        <taxon>Tracheophyta</taxon>
        <taxon>Spermatophyta</taxon>
        <taxon>Magnoliopsida</taxon>
        <taxon>eudicotyledons</taxon>
        <taxon>Gunneridae</taxon>
        <taxon>Pentapetalae</taxon>
        <taxon>rosids</taxon>
        <taxon>malvids</taxon>
        <taxon>Brassicales</taxon>
        <taxon>Brassicaceae</taxon>
        <taxon>Brassiceae</taxon>
        <taxon>Brassica</taxon>
    </lineage>
</organism>
<dbReference type="GO" id="GO:0005200">
    <property type="term" value="F:structural constituent of cytoskeleton"/>
    <property type="evidence" value="ECO:0007669"/>
    <property type="project" value="TreeGrafter"/>
</dbReference>
<evidence type="ECO:0000313" key="2">
    <source>
        <dbReference type="EMBL" id="KAF3489244.1"/>
    </source>
</evidence>
<proteinExistence type="predicted"/>
<feature type="coiled-coil region" evidence="1">
    <location>
        <begin position="208"/>
        <end position="256"/>
    </location>
</feature>
<dbReference type="AlphaFoldDB" id="A0A8S9N9I2"/>
<evidence type="ECO:0000313" key="3">
    <source>
        <dbReference type="Proteomes" id="UP000712600"/>
    </source>
</evidence>
<dbReference type="Proteomes" id="UP000712600">
    <property type="component" value="Unassembled WGS sequence"/>
</dbReference>
<sequence>MKIRSFWIVAGSLNWRKRWRSRKEFDEEGLDCFFASVCIIGNLGTLLPQINKLSANLKQKRTDYKSGHEVRSRDSAIAGHEETMESLRNELEMKGDEIGTLMEKISNIEVKLRLSNQKLRVTEQVLTEKEEAFRREEARHLEEHALLEKSLTVTHETYRGMIKEVAEKVNTTLDGFQSMSGNITEKQGKYEKTVMEASKLLWTATNWVIERNHEKEKMKKEMERKKEEIKKLEEKVREDEKEKETMKETLMGLGEEKREAIRQLCVWIDHHSGWSL</sequence>
<feature type="coiled-coil region" evidence="1">
    <location>
        <begin position="77"/>
        <end position="104"/>
    </location>
</feature>
<dbReference type="PANTHER" id="PTHR47357:SF10">
    <property type="entry name" value="COP1-INTERACTIVE PROTEIN 1"/>
    <property type="match status" value="1"/>
</dbReference>
<comment type="caution">
    <text evidence="2">The sequence shown here is derived from an EMBL/GenBank/DDBJ whole genome shotgun (WGS) entry which is preliminary data.</text>
</comment>
<dbReference type="GO" id="GO:0005856">
    <property type="term" value="C:cytoskeleton"/>
    <property type="evidence" value="ECO:0007669"/>
    <property type="project" value="TreeGrafter"/>
</dbReference>
<name>A0A8S9N9I2_BRACR</name>
<accession>A0A8S9N9I2</accession>
<gene>
    <name evidence="2" type="ORF">F2Q69_00052098</name>
</gene>
<evidence type="ECO:0000256" key="1">
    <source>
        <dbReference type="SAM" id="Coils"/>
    </source>
</evidence>
<dbReference type="EMBL" id="QGKX02002183">
    <property type="protein sequence ID" value="KAF3489244.1"/>
    <property type="molecule type" value="Genomic_DNA"/>
</dbReference>